<feature type="compositionally biased region" description="Polar residues" evidence="1">
    <location>
        <begin position="351"/>
        <end position="366"/>
    </location>
</feature>
<feature type="compositionally biased region" description="Basic and acidic residues" evidence="1">
    <location>
        <begin position="315"/>
        <end position="327"/>
    </location>
</feature>
<dbReference type="RefSeq" id="WP_387883298.1">
    <property type="nucleotide sequence ID" value="NZ_JBIAWJ010000001.1"/>
</dbReference>
<evidence type="ECO:0000313" key="3">
    <source>
        <dbReference type="Proteomes" id="UP001602058"/>
    </source>
</evidence>
<dbReference type="Proteomes" id="UP001602058">
    <property type="component" value="Unassembled WGS sequence"/>
</dbReference>
<name>A0ABW6UB52_9ACTN</name>
<keyword evidence="3" id="KW-1185">Reference proteome</keyword>
<feature type="region of interest" description="Disordered" evidence="1">
    <location>
        <begin position="315"/>
        <end position="372"/>
    </location>
</feature>
<comment type="caution">
    <text evidence="2">The sequence shown here is derived from an EMBL/GenBank/DDBJ whole genome shotgun (WGS) entry which is preliminary data.</text>
</comment>
<dbReference type="EMBL" id="JBIAWJ010000001">
    <property type="protein sequence ID" value="MFF4520537.1"/>
    <property type="molecule type" value="Genomic_DNA"/>
</dbReference>
<organism evidence="2 3">
    <name type="scientific">Streptomyces bluensis</name>
    <dbReference type="NCBI Taxonomy" id="33897"/>
    <lineage>
        <taxon>Bacteria</taxon>
        <taxon>Bacillati</taxon>
        <taxon>Actinomycetota</taxon>
        <taxon>Actinomycetes</taxon>
        <taxon>Kitasatosporales</taxon>
        <taxon>Streptomycetaceae</taxon>
        <taxon>Streptomyces</taxon>
    </lineage>
</organism>
<evidence type="ECO:0000313" key="2">
    <source>
        <dbReference type="EMBL" id="MFF4520537.1"/>
    </source>
</evidence>
<protein>
    <submittedName>
        <fullName evidence="2">Uncharacterized protein</fullName>
    </submittedName>
</protein>
<accession>A0ABW6UB52</accession>
<feature type="region of interest" description="Disordered" evidence="1">
    <location>
        <begin position="197"/>
        <end position="217"/>
    </location>
</feature>
<reference evidence="2 3" key="1">
    <citation type="submission" date="2024-10" db="EMBL/GenBank/DDBJ databases">
        <title>The Natural Products Discovery Center: Release of the First 8490 Sequenced Strains for Exploring Actinobacteria Biosynthetic Diversity.</title>
        <authorList>
            <person name="Kalkreuter E."/>
            <person name="Kautsar S.A."/>
            <person name="Yang D."/>
            <person name="Bader C.D."/>
            <person name="Teijaro C.N."/>
            <person name="Fluegel L."/>
            <person name="Davis C.M."/>
            <person name="Simpson J.R."/>
            <person name="Lauterbach L."/>
            <person name="Steele A.D."/>
            <person name="Gui C."/>
            <person name="Meng S."/>
            <person name="Li G."/>
            <person name="Viehrig K."/>
            <person name="Ye F."/>
            <person name="Su P."/>
            <person name="Kiefer A.F."/>
            <person name="Nichols A."/>
            <person name="Cepeda A.J."/>
            <person name="Yan W."/>
            <person name="Fan B."/>
            <person name="Jiang Y."/>
            <person name="Adhikari A."/>
            <person name="Zheng C.-J."/>
            <person name="Schuster L."/>
            <person name="Cowan T.M."/>
            <person name="Smanski M.J."/>
            <person name="Chevrette M.G."/>
            <person name="De Carvalho L.P.S."/>
            <person name="Shen B."/>
        </authorList>
    </citation>
    <scope>NUCLEOTIDE SEQUENCE [LARGE SCALE GENOMIC DNA]</scope>
    <source>
        <strain evidence="2 3">NPDC001390</strain>
    </source>
</reference>
<sequence>MPDSDSALHVTIARDRKTGQVSARGGDHFASALLQHSAGFLPVGQRRGSSPYAPLPAYHRLPAGLTDEREQQHQASLAAAALARISYQPSLAMDLDALVTDDPFREPLSWTFSDLGTRIDRCEHTSDVARLLREFTEPGDGILPHTVEVLRSASRWWQGLGGDADHRRADRLERIAKTLASHTRTAHDLAHRLEARNAHHPYRSPVPGPHSSLPELRTTSVPPMLRTLAISALTDVIDQIEQAPHTRDVAWLLADITVPQLGVLDSVVANLQTAAGWWQGLGTLPDHGYSDQLGDLATALDAYARELNKLRGHLADRHLAHPRRDARATTGSERARAAITPSPGRQHVAEPSTTVLAVSAPPTSAPAQPRRL</sequence>
<evidence type="ECO:0000256" key="1">
    <source>
        <dbReference type="SAM" id="MobiDB-lite"/>
    </source>
</evidence>
<gene>
    <name evidence="2" type="ORF">ACFY1D_03550</name>
</gene>
<proteinExistence type="predicted"/>